<evidence type="ECO:0000313" key="2">
    <source>
        <dbReference type="Proteomes" id="UP001202328"/>
    </source>
</evidence>
<protein>
    <submittedName>
        <fullName evidence="1">Uncharacterized protein</fullName>
    </submittedName>
</protein>
<dbReference type="EMBL" id="JAJJMB010015809">
    <property type="protein sequence ID" value="KAI3851846.1"/>
    <property type="molecule type" value="Genomic_DNA"/>
</dbReference>
<proteinExistence type="predicted"/>
<gene>
    <name evidence="1" type="ORF">MKW98_019845</name>
</gene>
<dbReference type="Proteomes" id="UP001202328">
    <property type="component" value="Unassembled WGS sequence"/>
</dbReference>
<organism evidence="1 2">
    <name type="scientific">Papaver atlanticum</name>
    <dbReference type="NCBI Taxonomy" id="357466"/>
    <lineage>
        <taxon>Eukaryota</taxon>
        <taxon>Viridiplantae</taxon>
        <taxon>Streptophyta</taxon>
        <taxon>Embryophyta</taxon>
        <taxon>Tracheophyta</taxon>
        <taxon>Spermatophyta</taxon>
        <taxon>Magnoliopsida</taxon>
        <taxon>Ranunculales</taxon>
        <taxon>Papaveraceae</taxon>
        <taxon>Papaveroideae</taxon>
        <taxon>Papaver</taxon>
    </lineage>
</organism>
<keyword evidence="2" id="KW-1185">Reference proteome</keyword>
<dbReference type="AlphaFoldDB" id="A0AAD4S2C8"/>
<reference evidence="1" key="1">
    <citation type="submission" date="2022-04" db="EMBL/GenBank/DDBJ databases">
        <title>A functionally conserved STORR gene fusion in Papaver species that diverged 16.8 million years ago.</title>
        <authorList>
            <person name="Catania T."/>
        </authorList>
    </citation>
    <scope>NUCLEOTIDE SEQUENCE</scope>
    <source>
        <strain evidence="1">S-188037</strain>
    </source>
</reference>
<evidence type="ECO:0000313" key="1">
    <source>
        <dbReference type="EMBL" id="KAI3851846.1"/>
    </source>
</evidence>
<accession>A0AAD4S2C8</accession>
<sequence>GGRYFSYCKMGGWMLLRGYDIPNRSGYDNEGERGANAMLAVSTVLPVPTFTEKLPVAANSETHLRQCKQALRAIII</sequence>
<feature type="non-terminal residue" evidence="1">
    <location>
        <position position="1"/>
    </location>
</feature>
<comment type="caution">
    <text evidence="1">The sequence shown here is derived from an EMBL/GenBank/DDBJ whole genome shotgun (WGS) entry which is preliminary data.</text>
</comment>
<name>A0AAD4S2C8_9MAGN</name>